<reference evidence="1" key="1">
    <citation type="submission" date="2022-02" db="EMBL/GenBank/DDBJ databases">
        <title>Plant Genome Project.</title>
        <authorList>
            <person name="Zhang R.-G."/>
        </authorList>
    </citation>
    <scope>NUCLEOTIDE SEQUENCE</scope>
    <source>
        <strain evidence="1">AT1</strain>
    </source>
</reference>
<gene>
    <name evidence="1" type="ORF">RHMOL_Rhmol08G0165800</name>
</gene>
<accession>A0ACC0MR36</accession>
<protein>
    <submittedName>
        <fullName evidence="1">Uncharacterized protein</fullName>
    </submittedName>
</protein>
<sequence>MHLNPVQRLIRLESQSVTTEDSSCTLLAALHSGSPSIQRDGQSASPSSASSTCEPSTMSGQPEVQPLSLEEILMNLQTSITAIQQRATQTDANITRPNDLINTHLPPPLEEEGEDDEDDQEQPGMVPDSNHERRLTVQPNPREVHALVTNPDPAGGRPILNPDMQLLWPRWQSWKRLSQNPKR</sequence>
<name>A0ACC0MR36_RHOML</name>
<organism evidence="1 2">
    <name type="scientific">Rhododendron molle</name>
    <name type="common">Chinese azalea</name>
    <name type="synonym">Azalea mollis</name>
    <dbReference type="NCBI Taxonomy" id="49168"/>
    <lineage>
        <taxon>Eukaryota</taxon>
        <taxon>Viridiplantae</taxon>
        <taxon>Streptophyta</taxon>
        <taxon>Embryophyta</taxon>
        <taxon>Tracheophyta</taxon>
        <taxon>Spermatophyta</taxon>
        <taxon>Magnoliopsida</taxon>
        <taxon>eudicotyledons</taxon>
        <taxon>Gunneridae</taxon>
        <taxon>Pentapetalae</taxon>
        <taxon>asterids</taxon>
        <taxon>Ericales</taxon>
        <taxon>Ericaceae</taxon>
        <taxon>Ericoideae</taxon>
        <taxon>Rhodoreae</taxon>
        <taxon>Rhododendron</taxon>
    </lineage>
</organism>
<proteinExistence type="predicted"/>
<comment type="caution">
    <text evidence="1">The sequence shown here is derived from an EMBL/GenBank/DDBJ whole genome shotgun (WGS) entry which is preliminary data.</text>
</comment>
<evidence type="ECO:0000313" key="2">
    <source>
        <dbReference type="Proteomes" id="UP001062846"/>
    </source>
</evidence>
<dbReference type="Proteomes" id="UP001062846">
    <property type="component" value="Chromosome 8"/>
</dbReference>
<keyword evidence="2" id="KW-1185">Reference proteome</keyword>
<evidence type="ECO:0000313" key="1">
    <source>
        <dbReference type="EMBL" id="KAI8542773.1"/>
    </source>
</evidence>
<dbReference type="EMBL" id="CM046395">
    <property type="protein sequence ID" value="KAI8542773.1"/>
    <property type="molecule type" value="Genomic_DNA"/>
</dbReference>